<evidence type="ECO:0000313" key="4">
    <source>
        <dbReference type="Proteomes" id="UP001446871"/>
    </source>
</evidence>
<sequence length="390" mass="44504">MASIFPQFCRFPAEIQIMVWEQFIHNEAANRLVLYHQYTGLSRKEFENRKAFDLAYPQSLRVMPSKWLVSPLLSVDSQSRAVALEQYPTRLDIFDVPRVPLTYWAVVPYPTLLPSHAEWEAYFAALKERRAREDAWIRLGEVAEAWQTREIPRWRRTFPKRPAWEDRRAMCDQVDMNVSRLARDIMMFEPADAKACRGCVYLNLATDRFAEAVAWTGEKWEGPGWYGQTFDRPDGLLGPKATYGQRALSDALTDFQYHGAPFDLREVLNRRDRPAPLQYASAGLSDEVLGQVRHLVFADHEQARMPRKPPVSPPCVLFDTRWLNDCCPQALEPEGAAASGPTTSPRRCSGASSTTSRTRAPSTWGSARPRRAGSRSRTSRCCGMETPRSE</sequence>
<dbReference type="Pfam" id="PF20150">
    <property type="entry name" value="2EXR"/>
    <property type="match status" value="1"/>
</dbReference>
<dbReference type="EMBL" id="JAQQWM010000001">
    <property type="protein sequence ID" value="KAK8081296.1"/>
    <property type="molecule type" value="Genomic_DNA"/>
</dbReference>
<evidence type="ECO:0000313" key="3">
    <source>
        <dbReference type="EMBL" id="KAK8081296.1"/>
    </source>
</evidence>
<feature type="compositionally biased region" description="Low complexity" evidence="1">
    <location>
        <begin position="346"/>
        <end position="367"/>
    </location>
</feature>
<feature type="compositionally biased region" description="Basic residues" evidence="1">
    <location>
        <begin position="368"/>
        <end position="378"/>
    </location>
</feature>
<dbReference type="InterPro" id="IPR045518">
    <property type="entry name" value="2EXR"/>
</dbReference>
<proteinExistence type="predicted"/>
<dbReference type="Proteomes" id="UP001446871">
    <property type="component" value="Unassembled WGS sequence"/>
</dbReference>
<reference evidence="3 4" key="1">
    <citation type="submission" date="2023-01" db="EMBL/GenBank/DDBJ databases">
        <title>Analysis of 21 Apiospora genomes using comparative genomics revels a genus with tremendous synthesis potential of carbohydrate active enzymes and secondary metabolites.</title>
        <authorList>
            <person name="Sorensen T."/>
        </authorList>
    </citation>
    <scope>NUCLEOTIDE SEQUENCE [LARGE SCALE GENOMIC DNA]</scope>
    <source>
        <strain evidence="3 4">CBS 83171</strain>
    </source>
</reference>
<gene>
    <name evidence="3" type="ORF">PG996_000077</name>
</gene>
<keyword evidence="4" id="KW-1185">Reference proteome</keyword>
<feature type="region of interest" description="Disordered" evidence="1">
    <location>
        <begin position="334"/>
        <end position="390"/>
    </location>
</feature>
<evidence type="ECO:0000256" key="1">
    <source>
        <dbReference type="SAM" id="MobiDB-lite"/>
    </source>
</evidence>
<evidence type="ECO:0000259" key="2">
    <source>
        <dbReference type="Pfam" id="PF20150"/>
    </source>
</evidence>
<name>A0ABR1WCR7_9PEZI</name>
<comment type="caution">
    <text evidence="3">The sequence shown here is derived from an EMBL/GenBank/DDBJ whole genome shotgun (WGS) entry which is preliminary data.</text>
</comment>
<feature type="domain" description="2EXR" evidence="2">
    <location>
        <begin position="5"/>
        <end position="91"/>
    </location>
</feature>
<protein>
    <recommendedName>
        <fullName evidence="2">2EXR domain-containing protein</fullName>
    </recommendedName>
</protein>
<accession>A0ABR1WCR7</accession>
<organism evidence="3 4">
    <name type="scientific">Apiospora saccharicola</name>
    <dbReference type="NCBI Taxonomy" id="335842"/>
    <lineage>
        <taxon>Eukaryota</taxon>
        <taxon>Fungi</taxon>
        <taxon>Dikarya</taxon>
        <taxon>Ascomycota</taxon>
        <taxon>Pezizomycotina</taxon>
        <taxon>Sordariomycetes</taxon>
        <taxon>Xylariomycetidae</taxon>
        <taxon>Amphisphaeriales</taxon>
        <taxon>Apiosporaceae</taxon>
        <taxon>Apiospora</taxon>
    </lineage>
</organism>